<evidence type="ECO:0000259" key="2">
    <source>
        <dbReference type="PROSITE" id="PS00022"/>
    </source>
</evidence>
<dbReference type="KEGG" id="eiv:EIN_121260"/>
<dbReference type="InterPro" id="IPR053215">
    <property type="entry name" value="TKL_Ser/Thr_kinase"/>
</dbReference>
<dbReference type="PANTHER" id="PTHR45756:SF1">
    <property type="entry name" value="PROTEIN KINASE DOMAIN CONTAINING PROTEIN"/>
    <property type="match status" value="1"/>
</dbReference>
<dbReference type="PROSITE" id="PS00022">
    <property type="entry name" value="EGF_1"/>
    <property type="match status" value="1"/>
</dbReference>
<dbReference type="Proteomes" id="UP000014680">
    <property type="component" value="Unassembled WGS sequence"/>
</dbReference>
<dbReference type="AlphaFoldDB" id="L7FKV4"/>
<dbReference type="OrthoDB" id="6130531at2759"/>
<keyword evidence="1" id="KW-0812">Transmembrane</keyword>
<feature type="transmembrane region" description="Helical" evidence="1">
    <location>
        <begin position="313"/>
        <end position="339"/>
    </location>
</feature>
<evidence type="ECO:0000313" key="3">
    <source>
        <dbReference type="EMBL" id="ELP87543.1"/>
    </source>
</evidence>
<reference evidence="3 4" key="1">
    <citation type="submission" date="2012-10" db="EMBL/GenBank/DDBJ databases">
        <authorList>
            <person name="Zafar N."/>
            <person name="Inman J."/>
            <person name="Hall N."/>
            <person name="Lorenzi H."/>
            <person name="Caler E."/>
        </authorList>
    </citation>
    <scope>NUCLEOTIDE SEQUENCE [LARGE SCALE GENOMIC DNA]</scope>
    <source>
        <strain evidence="3 4">IP1</strain>
    </source>
</reference>
<dbReference type="PANTHER" id="PTHR45756">
    <property type="entry name" value="PALMITOYLTRANSFERASE"/>
    <property type="match status" value="1"/>
</dbReference>
<dbReference type="GeneID" id="14886521"/>
<dbReference type="EMBL" id="KB206857">
    <property type="protein sequence ID" value="ELP87543.1"/>
    <property type="molecule type" value="Genomic_DNA"/>
</dbReference>
<feature type="domain" description="EGF-like" evidence="2">
    <location>
        <begin position="155"/>
        <end position="166"/>
    </location>
</feature>
<keyword evidence="4" id="KW-1185">Reference proteome</keyword>
<gene>
    <name evidence="3" type="ORF">EIN_121260</name>
</gene>
<dbReference type="RefSeq" id="XP_004254314.1">
    <property type="nucleotide sequence ID" value="XM_004254266.1"/>
</dbReference>
<proteinExistence type="predicted"/>
<sequence>MDLTKKTTIVIPFEQIGYYVYSACMPSVFMKAMLFTLEYKGRGYVFIDTRAANRVVYLNQLHMEYADDGNVLERSCKKYSVGKKLDTILSREDDGNTHQGNGIHVRLDNTTDRHYLSFLSENFRVEVKMTLSIICPNDCNAEKGFGRCDTDLGECVCKNGYGGDDCHLLCYYNNIWQIPAESNLCYFGSKDCDQYCQCTNGKGVNNHMCVTAECRNGDIGNGDECKLDTEGCDGGCHCDDKMNYSSYGGVCVSNKCGNGIIDKYYESNGKYIRTEECDGGVNCNITCQCIEGFITSPDDPFSCIEKTLNAGDIVGIVIGSIAFFVIVLGSFLIIFIFVFRYKKIDINIYKTQQPSYHFYISGATRALSGKQSRYSITPTRLDFGNDTKLTAIGHTRFEKMEVKNYSKNKWMMIIFHTPNNPEYTFYFDPQVLIIRPRIASPHTVTCYITIHCTTRIRDLKIPYSTFENWMDDDRKKMKSLCKDVRRRHYDNLVITTDAMNTVHLDMDELNMSETPIAEGAMGRVYIGNYRSVPVAIKHLDGRVYQIQRWLN</sequence>
<accession>L7FKV4</accession>
<name>L7FKV4_ENTIV</name>
<evidence type="ECO:0000313" key="4">
    <source>
        <dbReference type="Proteomes" id="UP000014680"/>
    </source>
</evidence>
<evidence type="ECO:0000256" key="1">
    <source>
        <dbReference type="SAM" id="Phobius"/>
    </source>
</evidence>
<keyword evidence="1" id="KW-1133">Transmembrane helix</keyword>
<dbReference type="InterPro" id="IPR000742">
    <property type="entry name" value="EGF"/>
</dbReference>
<protein>
    <recommendedName>
        <fullName evidence="2">EGF-like domain-containing protein</fullName>
    </recommendedName>
</protein>
<dbReference type="VEuPathDB" id="AmoebaDB:EIN_121260"/>
<keyword evidence="1" id="KW-0472">Membrane</keyword>
<organism evidence="3 4">
    <name type="scientific">Entamoeba invadens IP1</name>
    <dbReference type="NCBI Taxonomy" id="370355"/>
    <lineage>
        <taxon>Eukaryota</taxon>
        <taxon>Amoebozoa</taxon>
        <taxon>Evosea</taxon>
        <taxon>Archamoebae</taxon>
        <taxon>Mastigamoebida</taxon>
        <taxon>Entamoebidae</taxon>
        <taxon>Entamoeba</taxon>
    </lineage>
</organism>